<feature type="non-terminal residue" evidence="2">
    <location>
        <position position="1"/>
    </location>
</feature>
<dbReference type="PRINTS" id="PR02045">
    <property type="entry name" value="F138DOMAIN"/>
</dbReference>
<evidence type="ECO:0000313" key="2">
    <source>
        <dbReference type="EMBL" id="EHH14291.1"/>
    </source>
</evidence>
<feature type="chain" id="PRO_5003499830" description="Secreted protein" evidence="1">
    <location>
        <begin position="19"/>
        <end position="87"/>
    </location>
</feature>
<proteinExistence type="predicted"/>
<dbReference type="PANTHER" id="PTHR12138">
    <property type="entry name" value="PRIMATE-EXPANDED PROTEIN FAMILY"/>
    <property type="match status" value="1"/>
</dbReference>
<gene>
    <name evidence="2" type="ORF">EGK_00186</name>
</gene>
<dbReference type="PANTHER" id="PTHR12138:SF162">
    <property type="entry name" value="CHROMOSOME UNDETERMINED SCAFFOLD_275, WHOLE GENOME SHOTGUN SEQUENCE"/>
    <property type="match status" value="1"/>
</dbReference>
<dbReference type="EMBL" id="CM001253">
    <property type="protein sequence ID" value="EHH14291.1"/>
    <property type="molecule type" value="Genomic_DNA"/>
</dbReference>
<feature type="signal peptide" evidence="1">
    <location>
        <begin position="1"/>
        <end position="18"/>
    </location>
</feature>
<evidence type="ECO:0008006" key="3">
    <source>
        <dbReference type="Google" id="ProtNLM"/>
    </source>
</evidence>
<sequence length="87" mass="9472">LFFFFLRWSLALLPRLECSGTISAHCNLHLPGSRDSPASAFQIAGTTDTCHHAWLIFVFLVETGFRHVGQAGLELLTSSDPPASASQ</sequence>
<organism evidence="2">
    <name type="scientific">Macaca mulatta</name>
    <name type="common">Rhesus macaque</name>
    <dbReference type="NCBI Taxonomy" id="9544"/>
    <lineage>
        <taxon>Eukaryota</taxon>
        <taxon>Metazoa</taxon>
        <taxon>Chordata</taxon>
        <taxon>Craniata</taxon>
        <taxon>Vertebrata</taxon>
        <taxon>Euteleostomi</taxon>
        <taxon>Mammalia</taxon>
        <taxon>Eutheria</taxon>
        <taxon>Euarchontoglires</taxon>
        <taxon>Primates</taxon>
        <taxon>Haplorrhini</taxon>
        <taxon>Catarrhini</taxon>
        <taxon>Cercopithecidae</taxon>
        <taxon>Cercopithecinae</taxon>
        <taxon>Macaca</taxon>
    </lineage>
</organism>
<dbReference type="Proteomes" id="UP000013456">
    <property type="component" value="Chromosome 1"/>
</dbReference>
<keyword evidence="1" id="KW-0732">Signal</keyword>
<feature type="non-terminal residue" evidence="2">
    <location>
        <position position="87"/>
    </location>
</feature>
<evidence type="ECO:0000256" key="1">
    <source>
        <dbReference type="SAM" id="SignalP"/>
    </source>
</evidence>
<reference evidence="2" key="1">
    <citation type="journal article" date="2011" name="Nat. Biotechnol.">
        <title>Genome sequencing and comparison of two nonhuman primate animal models, the cynomolgus and Chinese rhesus macaques.</title>
        <authorList>
            <person name="Yan G."/>
            <person name="Zhang G."/>
            <person name="Fang X."/>
            <person name="Zhang Y."/>
            <person name="Li C."/>
            <person name="Ling F."/>
            <person name="Cooper D.N."/>
            <person name="Li Q."/>
            <person name="Li Y."/>
            <person name="van Gool A.J."/>
            <person name="Du H."/>
            <person name="Chen J."/>
            <person name="Chen R."/>
            <person name="Zhang P."/>
            <person name="Huang Z."/>
            <person name="Thompson J.R."/>
            <person name="Meng Y."/>
            <person name="Bai Y."/>
            <person name="Wang J."/>
            <person name="Zhuo M."/>
            <person name="Wang T."/>
            <person name="Huang Y."/>
            <person name="Wei L."/>
            <person name="Li J."/>
            <person name="Wang Z."/>
            <person name="Hu H."/>
            <person name="Yang P."/>
            <person name="Le L."/>
            <person name="Stenson P.D."/>
            <person name="Li B."/>
            <person name="Liu X."/>
            <person name="Ball E.V."/>
            <person name="An N."/>
            <person name="Huang Q."/>
            <person name="Zhang Y."/>
            <person name="Fan W."/>
            <person name="Zhang X."/>
            <person name="Li Y."/>
            <person name="Wang W."/>
            <person name="Katze M.G."/>
            <person name="Su B."/>
            <person name="Nielsen R."/>
            <person name="Yang H."/>
            <person name="Wang J."/>
            <person name="Wang X."/>
            <person name="Wang J."/>
        </authorList>
    </citation>
    <scope>NUCLEOTIDE SEQUENCE [LARGE SCALE GENOMIC DNA]</scope>
    <source>
        <strain evidence="2">CR-5</strain>
    </source>
</reference>
<protein>
    <recommendedName>
        <fullName evidence="3">Secreted protein</fullName>
    </recommendedName>
</protein>
<name>G7MGR9_MACMU</name>
<dbReference type="AlphaFoldDB" id="G7MGR9"/>
<accession>G7MGR9</accession>